<organism evidence="7 8">
    <name type="scientific">Fusobacterium necrophorum subsp. funduliforme</name>
    <dbReference type="NCBI Taxonomy" id="143387"/>
    <lineage>
        <taxon>Bacteria</taxon>
        <taxon>Fusobacteriati</taxon>
        <taxon>Fusobacteriota</taxon>
        <taxon>Fusobacteriia</taxon>
        <taxon>Fusobacteriales</taxon>
        <taxon>Fusobacteriaceae</taxon>
        <taxon>Fusobacterium</taxon>
    </lineage>
</organism>
<protein>
    <recommendedName>
        <fullName evidence="6">Reverse transcriptase domain-containing protein</fullName>
    </recommendedName>
</protein>
<dbReference type="Proteomes" id="UP000075816">
    <property type="component" value="Unassembled WGS sequence"/>
</dbReference>
<evidence type="ECO:0000256" key="2">
    <source>
        <dbReference type="ARBA" id="ARBA00022695"/>
    </source>
</evidence>
<keyword evidence="3" id="KW-0479">Metal-binding</keyword>
<evidence type="ECO:0000256" key="4">
    <source>
        <dbReference type="ARBA" id="ARBA00022842"/>
    </source>
</evidence>
<dbReference type="EMBL" id="LVEA01000001">
    <property type="protein sequence ID" value="KYL05190.1"/>
    <property type="molecule type" value="Genomic_DNA"/>
</dbReference>
<evidence type="ECO:0000313" key="8">
    <source>
        <dbReference type="Proteomes" id="UP000075816"/>
    </source>
</evidence>
<keyword evidence="5" id="KW-0695">RNA-directed DNA polymerase</keyword>
<comment type="caution">
    <text evidence="7">The sequence shown here is derived from an EMBL/GenBank/DDBJ whole genome shotgun (WGS) entry which is preliminary data.</text>
</comment>
<name>A0A162J5U9_9FUSO</name>
<reference evidence="7 8" key="1">
    <citation type="submission" date="2016-03" db="EMBL/GenBank/DDBJ databases">
        <title>Comparative genomics of human isolates of Fusobacterium necrophorum.</title>
        <authorList>
            <person name="Jensen A."/>
            <person name="Bank S."/>
            <person name="Andersen P.S."/>
            <person name="Kristensen L.H."/>
            <person name="Prag J."/>
        </authorList>
    </citation>
    <scope>NUCLEOTIDE SEQUENCE [LARGE SCALE GENOMIC DNA]</scope>
    <source>
        <strain evidence="7 8">LS_1264</strain>
    </source>
</reference>
<dbReference type="PRINTS" id="PR00866">
    <property type="entry name" value="RNADNAPOLMS"/>
</dbReference>
<keyword evidence="2" id="KW-0548">Nucleotidyltransferase</keyword>
<accession>A0A162J5U9</accession>
<dbReference type="InterPro" id="IPR000123">
    <property type="entry name" value="Reverse_transcriptase_msDNA"/>
</dbReference>
<dbReference type="GO" id="GO:0003964">
    <property type="term" value="F:RNA-directed DNA polymerase activity"/>
    <property type="evidence" value="ECO:0007669"/>
    <property type="project" value="UniProtKB-KW"/>
</dbReference>
<evidence type="ECO:0000256" key="5">
    <source>
        <dbReference type="ARBA" id="ARBA00022918"/>
    </source>
</evidence>
<dbReference type="InterPro" id="IPR000477">
    <property type="entry name" value="RT_dom"/>
</dbReference>
<evidence type="ECO:0000256" key="3">
    <source>
        <dbReference type="ARBA" id="ARBA00022723"/>
    </source>
</evidence>
<keyword evidence="4" id="KW-0460">Magnesium</keyword>
<dbReference type="AlphaFoldDB" id="A0A162J5U9"/>
<dbReference type="PROSITE" id="PS50878">
    <property type="entry name" value="RT_POL"/>
    <property type="match status" value="1"/>
</dbReference>
<proteinExistence type="predicted"/>
<evidence type="ECO:0000313" key="7">
    <source>
        <dbReference type="EMBL" id="KYL05190.1"/>
    </source>
</evidence>
<sequence>MEPIDKKISNFCFKYDLNYTRYADDITISTHLLSKNERERFVKLVIENINNILSEYSFTLNEKKIKVQYAYQQQRVTGIIVNNTMQVPKEYRMKIRQEIYYIKKYGLNSHLMRNHQEKQKYINILKGKINYVLFVNPKDEKMKEYLHYIENHLRY</sequence>
<evidence type="ECO:0000259" key="6">
    <source>
        <dbReference type="PROSITE" id="PS50878"/>
    </source>
</evidence>
<evidence type="ECO:0000256" key="1">
    <source>
        <dbReference type="ARBA" id="ARBA00022679"/>
    </source>
</evidence>
<gene>
    <name evidence="7" type="ORF">A2J07_00210</name>
</gene>
<feature type="domain" description="Reverse transcriptase" evidence="6">
    <location>
        <begin position="1"/>
        <end position="81"/>
    </location>
</feature>
<dbReference type="GO" id="GO:0046872">
    <property type="term" value="F:metal ion binding"/>
    <property type="evidence" value="ECO:0007669"/>
    <property type="project" value="UniProtKB-KW"/>
</dbReference>
<keyword evidence="1" id="KW-0808">Transferase</keyword>
<dbReference type="GO" id="GO:0003723">
    <property type="term" value="F:RNA binding"/>
    <property type="evidence" value="ECO:0007669"/>
    <property type="project" value="InterPro"/>
</dbReference>